<dbReference type="Gene3D" id="3.30.420.10">
    <property type="entry name" value="Ribonuclease H-like superfamily/Ribonuclease H"/>
    <property type="match status" value="1"/>
</dbReference>
<dbReference type="SUPFAM" id="SSF53098">
    <property type="entry name" value="Ribonuclease H-like"/>
    <property type="match status" value="1"/>
</dbReference>
<dbReference type="InterPro" id="IPR012337">
    <property type="entry name" value="RNaseH-like_sf"/>
</dbReference>
<feature type="region of interest" description="Disordered" evidence="8">
    <location>
        <begin position="352"/>
        <end position="379"/>
    </location>
</feature>
<dbReference type="PANTHER" id="PTHR45835">
    <property type="entry name" value="YALI0A06105P"/>
    <property type="match status" value="1"/>
</dbReference>
<sequence>MLYEKEKKWIDDFVPIGSKKEEKKSVEPESKDKKGKRIKRVVDSTPKQSSKKQKMMQEQESATSDEEESADTEQENEELRMWLTVVSDEEEIMDPEILSTKYHIVDWESQILGNVDIEDKHVYKIIRANGNTSYYKSLSSMLRKFDRQDFVDLHRLVMKRFEDNTLEGYNLLLWRDLKADKLLHHEVDGLVQEVEELESQRIKLVVELVIKMVKEVTKDSDGKGDAIVYTRWIEKMESVQVQTRGREATISMTYEDFKVLMRKEFCLNNELQKLEYDFWCHAMVEVGHAAYTDQFHELARLVPYLVTLENKRIERYIYGLASHIRAMVAEIEPRTIQSVVLKAGMLTDEATRNGSLRKNTEKRGNGRELSRDGNVKDDNKRCRTGKAFSTVTNPIRKEYMEIEPNDLGFSYEIKIDSEQIVKINKVIRDYKLEIKGHTFDIYLISFGHESFDVIVRMDWLSWHKAKIVFHEKVVRILQPYGKILGVLGEKSKEKVRHLMSAKAEEQKLKDIVVVRSFPEVFPDDLSGLPPSREFEFLIDLIPRAMSVAESLPIVWRLLKWRICQVNSENSKTRDSFDQVHCHGEHWYYSSRRRMLRVHEDDIPKTAFRTRYGHFEFTVMPFGLTNAPTLQEVQFLGHVINGDGIHLDPSKIAAVKNGEAPRTPSEVCSFLGLAGYYCQFIKNFSKIAKPLTILIRKNKTYVWGHNSKYSVHPGADKMYYDLRDMCWCLGMKKDIALYERVAMDFVMKLPRTSSGHDVIWVIVDRLTKSAYFLPIREDYKMDRLARLYLNEIIARHGLPISIIFDRDSRSTSSVRCASFEALYERKCRSPILWAEVGEGQLIGPKIVQETTEKISQIKDMLKAACDRVIRFKKNGKLAPRFVGPFEITERIGPVAYRLRLPGELNDVHDIFHMSNLKKCLANQTLHVPLEEI</sequence>
<evidence type="ECO:0000256" key="6">
    <source>
        <dbReference type="ARBA" id="ARBA00022801"/>
    </source>
</evidence>
<dbReference type="GO" id="GO:0003676">
    <property type="term" value="F:nucleic acid binding"/>
    <property type="evidence" value="ECO:0007669"/>
    <property type="project" value="InterPro"/>
</dbReference>
<feature type="domain" description="Tf2-1-like SH3-like" evidence="9">
    <location>
        <begin position="860"/>
        <end position="918"/>
    </location>
</feature>
<dbReference type="GO" id="GO:0008233">
    <property type="term" value="F:peptidase activity"/>
    <property type="evidence" value="ECO:0007669"/>
    <property type="project" value="UniProtKB-KW"/>
</dbReference>
<dbReference type="Pfam" id="PF24626">
    <property type="entry name" value="SH3_Tf2-1"/>
    <property type="match status" value="1"/>
</dbReference>
<dbReference type="GO" id="GO:0006508">
    <property type="term" value="P:proteolysis"/>
    <property type="evidence" value="ECO:0007669"/>
    <property type="project" value="UniProtKB-KW"/>
</dbReference>
<reference evidence="10" key="1">
    <citation type="journal article" date="2019" name="Sci. Rep.">
        <title>Draft genome of Tanacetum cinerariifolium, the natural source of mosquito coil.</title>
        <authorList>
            <person name="Yamashiro T."/>
            <person name="Shiraishi A."/>
            <person name="Satake H."/>
            <person name="Nakayama K."/>
        </authorList>
    </citation>
    <scope>NUCLEOTIDE SEQUENCE</scope>
</reference>
<dbReference type="InterPro" id="IPR056924">
    <property type="entry name" value="SH3_Tf2-1"/>
</dbReference>
<evidence type="ECO:0000256" key="4">
    <source>
        <dbReference type="ARBA" id="ARBA00022722"/>
    </source>
</evidence>
<dbReference type="SUPFAM" id="SSF56672">
    <property type="entry name" value="DNA/RNA polymerases"/>
    <property type="match status" value="1"/>
</dbReference>
<evidence type="ECO:0000256" key="3">
    <source>
        <dbReference type="ARBA" id="ARBA00022695"/>
    </source>
</evidence>
<evidence type="ECO:0000256" key="1">
    <source>
        <dbReference type="ARBA" id="ARBA00022670"/>
    </source>
</evidence>
<name>A0A6L2LIX8_TANCI</name>
<feature type="compositionally biased region" description="Basic and acidic residues" evidence="8">
    <location>
        <begin position="358"/>
        <end position="379"/>
    </location>
</feature>
<evidence type="ECO:0000313" key="10">
    <source>
        <dbReference type="EMBL" id="GEU61588.1"/>
    </source>
</evidence>
<dbReference type="Gene3D" id="3.10.10.10">
    <property type="entry name" value="HIV Type 1 Reverse Transcriptase, subunit A, domain 1"/>
    <property type="match status" value="1"/>
</dbReference>
<keyword evidence="4" id="KW-0540">Nuclease</keyword>
<feature type="compositionally biased region" description="Basic and acidic residues" evidence="8">
    <location>
        <begin position="18"/>
        <end position="32"/>
    </location>
</feature>
<dbReference type="InterPro" id="IPR036397">
    <property type="entry name" value="RNaseH_sf"/>
</dbReference>
<dbReference type="GO" id="GO:0004519">
    <property type="term" value="F:endonuclease activity"/>
    <property type="evidence" value="ECO:0007669"/>
    <property type="project" value="UniProtKB-KW"/>
</dbReference>
<gene>
    <name evidence="10" type="ORF">Tci_033566</name>
</gene>
<feature type="region of interest" description="Disordered" evidence="8">
    <location>
        <begin position="18"/>
        <end position="75"/>
    </location>
</feature>
<dbReference type="AlphaFoldDB" id="A0A6L2LIX8"/>
<evidence type="ECO:0000256" key="5">
    <source>
        <dbReference type="ARBA" id="ARBA00022759"/>
    </source>
</evidence>
<dbReference type="EMBL" id="BKCJ010004531">
    <property type="protein sequence ID" value="GEU61588.1"/>
    <property type="molecule type" value="Genomic_DNA"/>
</dbReference>
<comment type="caution">
    <text evidence="10">The sequence shown here is derived from an EMBL/GenBank/DDBJ whole genome shotgun (WGS) entry which is preliminary data.</text>
</comment>
<dbReference type="PANTHER" id="PTHR45835:SF99">
    <property type="entry name" value="CHROMO DOMAIN-CONTAINING PROTEIN-RELATED"/>
    <property type="match status" value="1"/>
</dbReference>
<dbReference type="InterPro" id="IPR043128">
    <property type="entry name" value="Rev_trsase/Diguanyl_cyclase"/>
</dbReference>
<evidence type="ECO:0000256" key="2">
    <source>
        <dbReference type="ARBA" id="ARBA00022679"/>
    </source>
</evidence>
<dbReference type="InterPro" id="IPR043502">
    <property type="entry name" value="DNA/RNA_pol_sf"/>
</dbReference>
<dbReference type="FunFam" id="3.10.10.10:FF:000007">
    <property type="entry name" value="Retrovirus-related Pol polyprotein from transposon 17.6-like Protein"/>
    <property type="match status" value="1"/>
</dbReference>
<dbReference type="GO" id="GO:0003964">
    <property type="term" value="F:RNA-directed DNA polymerase activity"/>
    <property type="evidence" value="ECO:0007669"/>
    <property type="project" value="UniProtKB-KW"/>
</dbReference>
<evidence type="ECO:0000256" key="7">
    <source>
        <dbReference type="ARBA" id="ARBA00022918"/>
    </source>
</evidence>
<evidence type="ECO:0000259" key="9">
    <source>
        <dbReference type="Pfam" id="PF24626"/>
    </source>
</evidence>
<feature type="compositionally biased region" description="Acidic residues" evidence="8">
    <location>
        <begin position="63"/>
        <end position="75"/>
    </location>
</feature>
<protein>
    <submittedName>
        <fullName evidence="10">Reverse transcriptase domain-containing protein</fullName>
    </submittedName>
</protein>
<organism evidence="10">
    <name type="scientific">Tanacetum cinerariifolium</name>
    <name type="common">Dalmatian daisy</name>
    <name type="synonym">Chrysanthemum cinerariifolium</name>
    <dbReference type="NCBI Taxonomy" id="118510"/>
    <lineage>
        <taxon>Eukaryota</taxon>
        <taxon>Viridiplantae</taxon>
        <taxon>Streptophyta</taxon>
        <taxon>Embryophyta</taxon>
        <taxon>Tracheophyta</taxon>
        <taxon>Spermatophyta</taxon>
        <taxon>Magnoliopsida</taxon>
        <taxon>eudicotyledons</taxon>
        <taxon>Gunneridae</taxon>
        <taxon>Pentapetalae</taxon>
        <taxon>asterids</taxon>
        <taxon>campanulids</taxon>
        <taxon>Asterales</taxon>
        <taxon>Asteraceae</taxon>
        <taxon>Asteroideae</taxon>
        <taxon>Anthemideae</taxon>
        <taxon>Anthemidinae</taxon>
        <taxon>Tanacetum</taxon>
    </lineage>
</organism>
<evidence type="ECO:0000256" key="8">
    <source>
        <dbReference type="SAM" id="MobiDB-lite"/>
    </source>
</evidence>
<keyword evidence="6" id="KW-0378">Hydrolase</keyword>
<dbReference type="Pfam" id="PF08284">
    <property type="entry name" value="RVP_2"/>
    <property type="match status" value="1"/>
</dbReference>
<keyword evidence="5" id="KW-0255">Endonuclease</keyword>
<keyword evidence="2" id="KW-0808">Transferase</keyword>
<keyword evidence="7 10" id="KW-0695">RNA-directed DNA polymerase</keyword>
<keyword evidence="1" id="KW-0645">Protease</keyword>
<accession>A0A6L2LIX8</accession>
<keyword evidence="3" id="KW-0548">Nucleotidyltransferase</keyword>
<proteinExistence type="predicted"/>
<dbReference type="Gene3D" id="3.30.70.270">
    <property type="match status" value="1"/>
</dbReference>